<keyword evidence="2" id="KW-1185">Reference proteome</keyword>
<evidence type="ECO:0000313" key="1">
    <source>
        <dbReference type="EMBL" id="CAL1393437.1"/>
    </source>
</evidence>
<dbReference type="EMBL" id="OZ034819">
    <property type="protein sequence ID" value="CAL1393437.1"/>
    <property type="molecule type" value="Genomic_DNA"/>
</dbReference>
<dbReference type="PANTHER" id="PTHR33710">
    <property type="entry name" value="BNAC02G09200D PROTEIN"/>
    <property type="match status" value="1"/>
</dbReference>
<dbReference type="Gene3D" id="3.60.10.10">
    <property type="entry name" value="Endonuclease/exonuclease/phosphatase"/>
    <property type="match status" value="1"/>
</dbReference>
<dbReference type="InterPro" id="IPR036691">
    <property type="entry name" value="Endo/exonu/phosph_ase_sf"/>
</dbReference>
<name>A0AAV2F643_9ROSI</name>
<evidence type="ECO:0000313" key="2">
    <source>
        <dbReference type="Proteomes" id="UP001497516"/>
    </source>
</evidence>
<organism evidence="1 2">
    <name type="scientific">Linum trigynum</name>
    <dbReference type="NCBI Taxonomy" id="586398"/>
    <lineage>
        <taxon>Eukaryota</taxon>
        <taxon>Viridiplantae</taxon>
        <taxon>Streptophyta</taxon>
        <taxon>Embryophyta</taxon>
        <taxon>Tracheophyta</taxon>
        <taxon>Spermatophyta</taxon>
        <taxon>Magnoliopsida</taxon>
        <taxon>eudicotyledons</taxon>
        <taxon>Gunneridae</taxon>
        <taxon>Pentapetalae</taxon>
        <taxon>rosids</taxon>
        <taxon>fabids</taxon>
        <taxon>Malpighiales</taxon>
        <taxon>Linaceae</taxon>
        <taxon>Linum</taxon>
    </lineage>
</organism>
<dbReference type="Proteomes" id="UP001497516">
    <property type="component" value="Chromosome 6"/>
</dbReference>
<gene>
    <name evidence="1" type="ORF">LTRI10_LOCUS34015</name>
</gene>
<protein>
    <recommendedName>
        <fullName evidence="3">Endonuclease/exonuclease/phosphatase domain-containing protein</fullName>
    </recommendedName>
</protein>
<dbReference type="AlphaFoldDB" id="A0AAV2F643"/>
<sequence>MELPWLLTGDFNAIKDPAEQAGPATPSIYRRCKRFSDRISQAELIDLGFSGSRFTWTRGDNPSSYKASRIDRSLFNATWNSVFSSSTVTHLPRLHSDHHPILTSLGNQGVHLSSFSRPFKFEGAWLTHESYDTFLSNNWDSQAPLQEALQDMATKLSQWNQSTFGNIYRRKRRLMSRIQGIKLRWLTISRQDFSSFKLNSRRSLMKSWSRKRFSGSSEPERNGSSLESATRPISTNRLIFVGAGIRLRVSKKAMESGFLIPMILRV</sequence>
<accession>A0AAV2F643</accession>
<dbReference type="PANTHER" id="PTHR33710:SF64">
    <property type="entry name" value="ENDONUCLEASE_EXONUCLEASE_PHOSPHATASE DOMAIN-CONTAINING PROTEIN"/>
    <property type="match status" value="1"/>
</dbReference>
<reference evidence="1 2" key="1">
    <citation type="submission" date="2024-04" db="EMBL/GenBank/DDBJ databases">
        <authorList>
            <person name="Fracassetti M."/>
        </authorList>
    </citation>
    <scope>NUCLEOTIDE SEQUENCE [LARGE SCALE GENOMIC DNA]</scope>
</reference>
<evidence type="ECO:0008006" key="3">
    <source>
        <dbReference type="Google" id="ProtNLM"/>
    </source>
</evidence>
<dbReference type="SUPFAM" id="SSF56219">
    <property type="entry name" value="DNase I-like"/>
    <property type="match status" value="1"/>
</dbReference>
<proteinExistence type="predicted"/>